<dbReference type="Proteomes" id="UP000235392">
    <property type="component" value="Unassembled WGS sequence"/>
</dbReference>
<feature type="region of interest" description="Disordered" evidence="1">
    <location>
        <begin position="50"/>
        <end position="70"/>
    </location>
</feature>
<feature type="region of interest" description="Disordered" evidence="1">
    <location>
        <begin position="467"/>
        <end position="516"/>
    </location>
</feature>
<sequence length="516" mass="58331">MVEQPTVKPVADTIAAFRGTNPNGKSEQEYQGIFRRVVRQLFHRVSTHKDRVFSRPTTRAPLRAPPDDISDMGNEVAKRLGSVILPGFQQKVRGLRLVMDPSSSGGGKQEMRAWFEQVLNHLVQLDQALGEIEGAIIAIWRAWRPDQNDKPSIHHLSLFRGQKITLRIQELLTVTFGNLLVLCDTFFSPPDKSSTSKLSFNDSHLLAEKWHKLSKRATLAIEKTDSLIAWIQQPMLSVAKEQWRELVVEIESSLKSLDKHLHATYHKAQKGYESESDQDIEMLNGTGIKFVRAGVPVIKLCRIFFNRLSRMTNSHQLIFREPCMQMDSDRLMHLLINTQEAQTSIYKYGMEAKSSPSHRRGLVTAIIALQGGMIDSYGAVQKYWDALMDKKDGEVDQQQITDARLWLEDWTSAFFLATGNAMEATGCKFPWPDPEDEPDTDDDGRFMLFNGPFGGLNPIDSLLLNAAFGGLDDDDDDDDEDSDDDDDDEDSDDDDDEDGDEEGEEEEDSDDDEDDD</sequence>
<dbReference type="PANTHER" id="PTHR33069:SF3">
    <property type="entry name" value="DYNEIN HEAVY CHAIN TAIL DOMAIN-CONTAINING PROTEIN"/>
    <property type="match status" value="1"/>
</dbReference>
<organism evidence="3 4">
    <name type="scientific">Puccinia coronata f. sp. avenae</name>
    <dbReference type="NCBI Taxonomy" id="200324"/>
    <lineage>
        <taxon>Eukaryota</taxon>
        <taxon>Fungi</taxon>
        <taxon>Dikarya</taxon>
        <taxon>Basidiomycota</taxon>
        <taxon>Pucciniomycotina</taxon>
        <taxon>Pucciniomycetes</taxon>
        <taxon>Pucciniales</taxon>
        <taxon>Pucciniaceae</taxon>
        <taxon>Puccinia</taxon>
    </lineage>
</organism>
<evidence type="ECO:0000313" key="5">
    <source>
        <dbReference type="Proteomes" id="UP000235392"/>
    </source>
</evidence>
<evidence type="ECO:0000313" key="4">
    <source>
        <dbReference type="Proteomes" id="UP000235388"/>
    </source>
</evidence>
<name>A0A2N5VQD9_9BASI</name>
<protein>
    <submittedName>
        <fullName evidence="3">Uncharacterized protein</fullName>
    </submittedName>
</protein>
<dbReference type="OrthoDB" id="2495541at2759"/>
<dbReference type="Proteomes" id="UP000235388">
    <property type="component" value="Unassembled WGS sequence"/>
</dbReference>
<gene>
    <name evidence="3" type="ORF">PCANC_10298</name>
    <name evidence="2" type="ORF">PCASD_25661</name>
</gene>
<dbReference type="EMBL" id="PGCI01000994">
    <property type="protein sequence ID" value="PLW09732.1"/>
    <property type="molecule type" value="Genomic_DNA"/>
</dbReference>
<dbReference type="PANTHER" id="PTHR33069">
    <property type="entry name" value="CHROMOSOME 7, WHOLE GENOME SHOTGUN SEQUENCE-RELATED"/>
    <property type="match status" value="1"/>
</dbReference>
<dbReference type="EMBL" id="PGCJ01000081">
    <property type="protein sequence ID" value="PLW52197.1"/>
    <property type="molecule type" value="Genomic_DNA"/>
</dbReference>
<accession>A0A2N5VQD9</accession>
<feature type="region of interest" description="Disordered" evidence="1">
    <location>
        <begin position="426"/>
        <end position="446"/>
    </location>
</feature>
<dbReference type="AlphaFoldDB" id="A0A2N5VQD9"/>
<keyword evidence="4" id="KW-1185">Reference proteome</keyword>
<evidence type="ECO:0000313" key="3">
    <source>
        <dbReference type="EMBL" id="PLW52197.1"/>
    </source>
</evidence>
<evidence type="ECO:0000313" key="2">
    <source>
        <dbReference type="EMBL" id="PLW09732.1"/>
    </source>
</evidence>
<evidence type="ECO:0000256" key="1">
    <source>
        <dbReference type="SAM" id="MobiDB-lite"/>
    </source>
</evidence>
<feature type="compositionally biased region" description="Acidic residues" evidence="1">
    <location>
        <begin position="433"/>
        <end position="442"/>
    </location>
</feature>
<comment type="caution">
    <text evidence="3">The sequence shown here is derived from an EMBL/GenBank/DDBJ whole genome shotgun (WGS) entry which is preliminary data.</text>
</comment>
<proteinExistence type="predicted"/>
<dbReference type="STRING" id="200324.A0A2N5VQD9"/>
<feature type="compositionally biased region" description="Acidic residues" evidence="1">
    <location>
        <begin position="471"/>
        <end position="516"/>
    </location>
</feature>
<reference evidence="4 5" key="1">
    <citation type="submission" date="2017-11" db="EMBL/GenBank/DDBJ databases">
        <title>De novo assembly and phasing of dikaryotic genomes from two isolates of Puccinia coronata f. sp. avenae, the causal agent of oat crown rust.</title>
        <authorList>
            <person name="Miller M.E."/>
            <person name="Zhang Y."/>
            <person name="Omidvar V."/>
            <person name="Sperschneider J."/>
            <person name="Schwessinger B."/>
            <person name="Raley C."/>
            <person name="Palmer J.M."/>
            <person name="Garnica D."/>
            <person name="Upadhyaya N."/>
            <person name="Rathjen J."/>
            <person name="Taylor J.M."/>
            <person name="Park R.F."/>
            <person name="Dodds P.N."/>
            <person name="Hirsch C.D."/>
            <person name="Kianian S.F."/>
            <person name="Figueroa M."/>
        </authorList>
    </citation>
    <scope>NUCLEOTIDE SEQUENCE [LARGE SCALE GENOMIC DNA]</scope>
    <source>
        <strain evidence="3">12NC29</strain>
        <strain evidence="2">12SD80</strain>
    </source>
</reference>